<protein>
    <recommendedName>
        <fullName evidence="4">Uncharacterized AAA domain-containing protein ycf46</fullName>
    </recommendedName>
</protein>
<dbReference type="PANTHER" id="PTHR42960">
    <property type="entry name" value="YCF46 PROTEIN"/>
    <property type="match status" value="1"/>
</dbReference>
<dbReference type="Pfam" id="PF00004">
    <property type="entry name" value="AAA"/>
    <property type="match status" value="1"/>
</dbReference>
<dbReference type="InterPro" id="IPR003959">
    <property type="entry name" value="ATPase_AAA_core"/>
</dbReference>
<dbReference type="Gene3D" id="3.40.50.300">
    <property type="entry name" value="P-loop containing nucleotide triphosphate hydrolases"/>
    <property type="match status" value="1"/>
</dbReference>
<dbReference type="InterPro" id="IPR003593">
    <property type="entry name" value="AAA+_ATPase"/>
</dbReference>
<keyword evidence="7" id="KW-1185">Reference proteome</keyword>
<dbReference type="SUPFAM" id="SSF52540">
    <property type="entry name" value="P-loop containing nucleoside triphosphate hydrolases"/>
    <property type="match status" value="1"/>
</dbReference>
<evidence type="ECO:0000256" key="2">
    <source>
        <dbReference type="ARBA" id="ARBA00022840"/>
    </source>
</evidence>
<evidence type="ECO:0000313" key="6">
    <source>
        <dbReference type="EMBL" id="MFC5571208.1"/>
    </source>
</evidence>
<dbReference type="Gene3D" id="1.10.8.60">
    <property type="match status" value="1"/>
</dbReference>
<evidence type="ECO:0000259" key="5">
    <source>
        <dbReference type="SMART" id="SM00382"/>
    </source>
</evidence>
<proteinExistence type="inferred from homology"/>
<dbReference type="Proteomes" id="UP001596036">
    <property type="component" value="Unassembled WGS sequence"/>
</dbReference>
<keyword evidence="1" id="KW-0547">Nucleotide-binding</keyword>
<evidence type="ECO:0000313" key="7">
    <source>
        <dbReference type="Proteomes" id="UP001596036"/>
    </source>
</evidence>
<reference evidence="7" key="1">
    <citation type="journal article" date="2019" name="Int. J. Syst. Evol. Microbiol.">
        <title>The Global Catalogue of Microorganisms (GCM) 10K type strain sequencing project: providing services to taxonomists for standard genome sequencing and annotation.</title>
        <authorList>
            <consortium name="The Broad Institute Genomics Platform"/>
            <consortium name="The Broad Institute Genome Sequencing Center for Infectious Disease"/>
            <person name="Wu L."/>
            <person name="Ma J."/>
        </authorList>
    </citation>
    <scope>NUCLEOTIDE SEQUENCE [LARGE SCALE GENOMIC DNA]</scope>
    <source>
        <strain evidence="7">KACC 11407</strain>
    </source>
</reference>
<dbReference type="EMBL" id="JBHSNM010000006">
    <property type="protein sequence ID" value="MFC5571208.1"/>
    <property type="molecule type" value="Genomic_DNA"/>
</dbReference>
<organism evidence="6 7">
    <name type="scientific">Lysobacter yangpyeongensis</name>
    <dbReference type="NCBI Taxonomy" id="346182"/>
    <lineage>
        <taxon>Bacteria</taxon>
        <taxon>Pseudomonadati</taxon>
        <taxon>Pseudomonadota</taxon>
        <taxon>Gammaproteobacteria</taxon>
        <taxon>Lysobacterales</taxon>
        <taxon>Lysobacteraceae</taxon>
        <taxon>Lysobacter</taxon>
    </lineage>
</organism>
<name>A0ABW0SQ30_9GAMM</name>
<feature type="domain" description="AAA+ ATPase" evidence="5">
    <location>
        <begin position="270"/>
        <end position="405"/>
    </location>
</feature>
<dbReference type="InterPro" id="IPR027417">
    <property type="entry name" value="P-loop_NTPase"/>
</dbReference>
<evidence type="ECO:0000256" key="3">
    <source>
        <dbReference type="ARBA" id="ARBA00038088"/>
    </source>
</evidence>
<comment type="caution">
    <text evidence="6">The sequence shown here is derived from an EMBL/GenBank/DDBJ whole genome shotgun (WGS) entry which is preliminary data.</text>
</comment>
<evidence type="ECO:0000256" key="4">
    <source>
        <dbReference type="ARBA" id="ARBA00040480"/>
    </source>
</evidence>
<dbReference type="RefSeq" id="WP_386755795.1">
    <property type="nucleotide sequence ID" value="NZ_JBHSNM010000006.1"/>
</dbReference>
<dbReference type="InterPro" id="IPR052381">
    <property type="entry name" value="AAA_domain_protein"/>
</dbReference>
<evidence type="ECO:0000256" key="1">
    <source>
        <dbReference type="ARBA" id="ARBA00022741"/>
    </source>
</evidence>
<dbReference type="PANTHER" id="PTHR42960:SF1">
    <property type="entry name" value="YCF46 PROTEIN"/>
    <property type="match status" value="1"/>
</dbReference>
<keyword evidence="2" id="KW-0067">ATP-binding</keyword>
<dbReference type="SMART" id="SM00382">
    <property type="entry name" value="AAA"/>
    <property type="match status" value="1"/>
</dbReference>
<gene>
    <name evidence="6" type="ORF">ACFPN1_14175</name>
</gene>
<sequence length="500" mass="55393">MSELQDLVALIRANTPLIVIETRDEARVVELFRQALMQVWRALYSWSITEGLRRIDFDRAEATDVAPDASATLAAIRAAEQRGIYLLFDFHPYLGYASTQRQLRDIVQRHDAGTDKGMPHVLVLVGHEVRLPPELDLLAVRYTPRLPDAAARLKIVREEAEAYAREHGGRRVEADGAAVQEIVRNLRGLDPVDVRRIARQLIYNDGALGANDLPELARLKFELLNRSGHLHFEFDSARMEDVAGARRLKRWIDQRRSVFLGAEAPAGLDPPRGMLLLGVQGCGKSMLAKAVAAGFGVPLVRLDFGTLYDKFHGETEKNLRTALASAEQLEPCVLWIDEIEKGLAADSGNSDGGVSRRVLGYLLTWMAERRSRVFLVATANQIDALPAELLRKGRFDEIFFIDLPDAETRAQLFALHLRKRGLDPEAFDLGGLATASDGFSGAEIEQAIVAALFSAHAAQAALSDFLLRAELRQTRPLSVLMAEQVSALREWARGRTVAAD</sequence>
<comment type="similarity">
    <text evidence="3">Belongs to the AAA ATPase family. Highly divergent.</text>
</comment>
<accession>A0ABW0SQ30</accession>